<organism evidence="3">
    <name type="scientific">Trichophyton rubrum CBS 288.86</name>
    <dbReference type="NCBI Taxonomy" id="1215330"/>
    <lineage>
        <taxon>Eukaryota</taxon>
        <taxon>Fungi</taxon>
        <taxon>Dikarya</taxon>
        <taxon>Ascomycota</taxon>
        <taxon>Pezizomycotina</taxon>
        <taxon>Eurotiomycetes</taxon>
        <taxon>Eurotiomycetidae</taxon>
        <taxon>Onygenales</taxon>
        <taxon>Arthrodermataceae</taxon>
        <taxon>Trichophyton</taxon>
    </lineage>
</organism>
<gene>
    <name evidence="3" type="ORF">H103_08953</name>
</gene>
<feature type="compositionally biased region" description="Low complexity" evidence="1">
    <location>
        <begin position="193"/>
        <end position="217"/>
    </location>
</feature>
<dbReference type="AlphaFoldDB" id="A0A022VLI9"/>
<accession>A0A022VLI9</accession>
<protein>
    <submittedName>
        <fullName evidence="3">Uncharacterized protein</fullName>
    </submittedName>
</protein>
<dbReference type="HOGENOM" id="CLU_071858_1_0_1"/>
<feature type="chain" id="PRO_5001507746" evidence="2">
    <location>
        <begin position="21"/>
        <end position="246"/>
    </location>
</feature>
<feature type="region of interest" description="Disordered" evidence="1">
    <location>
        <begin position="179"/>
        <end position="224"/>
    </location>
</feature>
<name>A0A022VLI9_TRIRU</name>
<feature type="signal peptide" evidence="2">
    <location>
        <begin position="1"/>
        <end position="20"/>
    </location>
</feature>
<evidence type="ECO:0000256" key="1">
    <source>
        <dbReference type="SAM" id="MobiDB-lite"/>
    </source>
</evidence>
<evidence type="ECO:0000313" key="3">
    <source>
        <dbReference type="EMBL" id="EZF47167.1"/>
    </source>
</evidence>
<dbReference type="PROSITE" id="PS51257">
    <property type="entry name" value="PROKAR_LIPOPROTEIN"/>
    <property type="match status" value="1"/>
</dbReference>
<keyword evidence="2" id="KW-0732">Signal</keyword>
<dbReference type="Proteomes" id="UP000023758">
    <property type="component" value="Unassembled WGS sequence"/>
</dbReference>
<proteinExistence type="predicted"/>
<evidence type="ECO:0000256" key="2">
    <source>
        <dbReference type="SAM" id="SignalP"/>
    </source>
</evidence>
<dbReference type="OrthoDB" id="3438781at2759"/>
<reference evidence="3" key="1">
    <citation type="submission" date="2014-02" db="EMBL/GenBank/DDBJ databases">
        <title>The Genome Sequence of Trichophyton rubrum (morphotype fischeri) CBS 288.86.</title>
        <authorList>
            <consortium name="The Broad Institute Genomics Platform"/>
            <person name="Cuomo C.A."/>
            <person name="White T.C."/>
            <person name="Graser Y."/>
            <person name="Martinez-Rossi N."/>
            <person name="Heitman J."/>
            <person name="Young S.K."/>
            <person name="Zeng Q."/>
            <person name="Gargeya S."/>
            <person name="Abouelleil A."/>
            <person name="Alvarado L."/>
            <person name="Chapman S.B."/>
            <person name="Gainer-Dewar J."/>
            <person name="Goldberg J."/>
            <person name="Griggs A."/>
            <person name="Gujja S."/>
            <person name="Hansen M."/>
            <person name="Howarth C."/>
            <person name="Imamovic A."/>
            <person name="Larimer J."/>
            <person name="Martinez D."/>
            <person name="Murphy C."/>
            <person name="Pearson M.D."/>
            <person name="Persinoti G."/>
            <person name="Poon T."/>
            <person name="Priest M."/>
            <person name="Roberts A.D."/>
            <person name="Saif S."/>
            <person name="Shea T.D."/>
            <person name="Sykes S.N."/>
            <person name="Wortman J."/>
            <person name="Nusbaum C."/>
            <person name="Birren B."/>
        </authorList>
    </citation>
    <scope>NUCLEOTIDE SEQUENCE [LARGE SCALE GENOMIC DNA]</scope>
    <source>
        <strain evidence="3">CBS 288.86</strain>
    </source>
</reference>
<dbReference type="EMBL" id="KK207950">
    <property type="protein sequence ID" value="EZF47167.1"/>
    <property type="molecule type" value="Genomic_DNA"/>
</dbReference>
<sequence length="246" mass="25337">MRSSSLQLLVWLAATAATSAGSCSNGYVPCYPKGAEPGNPPDIGPEMVDFYVDLLSSVKGHGHGREKRSLNKNHGVIARRGEEGELCCNGPGSGIQCLLLDGGKLPFCWDPFTTNFFFRDGSHGNLASGDYQASSGDKVNLIHGNYTKPDGAEKNIYGSKESAPVLGNLPVPTPFTGSGVGKPIPGDKLGNVATPGTTAPTAPPTSTTKSPSGAKPTAPASSGSQKMELGFSLVALMAMLACALLL</sequence>